<organism evidence="1 2">
    <name type="scientific">Haloferax chudinovii</name>
    <dbReference type="NCBI Taxonomy" id="1109010"/>
    <lineage>
        <taxon>Archaea</taxon>
        <taxon>Methanobacteriati</taxon>
        <taxon>Methanobacteriota</taxon>
        <taxon>Stenosarchaea group</taxon>
        <taxon>Halobacteria</taxon>
        <taxon>Halobacteriales</taxon>
        <taxon>Haloferacaceae</taxon>
        <taxon>Haloferax</taxon>
    </lineage>
</organism>
<keyword evidence="2" id="KW-1185">Reference proteome</keyword>
<dbReference type="Proteomes" id="UP001596460">
    <property type="component" value="Unassembled WGS sequence"/>
</dbReference>
<sequence>MTDEIESYGEFQIELSELLQRAKKTGLDNAMLAGILLDYRDYLKMKGNTPEVPAGIKR</sequence>
<dbReference type="RefSeq" id="WP_390246657.1">
    <property type="nucleotide sequence ID" value="NZ_JBHTAB010000010.1"/>
</dbReference>
<name>A0ABD5XJL3_9EURY</name>
<proteinExistence type="predicted"/>
<dbReference type="AlphaFoldDB" id="A0ABD5XJL3"/>
<reference evidence="1 2" key="1">
    <citation type="journal article" date="2019" name="Int. J. Syst. Evol. Microbiol.">
        <title>The Global Catalogue of Microorganisms (GCM) 10K type strain sequencing project: providing services to taxonomists for standard genome sequencing and annotation.</title>
        <authorList>
            <consortium name="The Broad Institute Genomics Platform"/>
            <consortium name="The Broad Institute Genome Sequencing Center for Infectious Disease"/>
            <person name="Wu L."/>
            <person name="Ma J."/>
        </authorList>
    </citation>
    <scope>NUCLEOTIDE SEQUENCE [LARGE SCALE GENOMIC DNA]</scope>
    <source>
        <strain evidence="1 2">DSM 26526</strain>
    </source>
</reference>
<accession>A0ABD5XJL3</accession>
<dbReference type="EMBL" id="JBHTAB010000010">
    <property type="protein sequence ID" value="MFC7130959.1"/>
    <property type="molecule type" value="Genomic_DNA"/>
</dbReference>
<evidence type="ECO:0000313" key="1">
    <source>
        <dbReference type="EMBL" id="MFC7130959.1"/>
    </source>
</evidence>
<evidence type="ECO:0000313" key="2">
    <source>
        <dbReference type="Proteomes" id="UP001596460"/>
    </source>
</evidence>
<protein>
    <submittedName>
        <fullName evidence="1">Uncharacterized protein</fullName>
    </submittedName>
</protein>
<comment type="caution">
    <text evidence="1">The sequence shown here is derived from an EMBL/GenBank/DDBJ whole genome shotgun (WGS) entry which is preliminary data.</text>
</comment>
<gene>
    <name evidence="1" type="ORF">ACFQI8_16415</name>
</gene>